<evidence type="ECO:0000259" key="6">
    <source>
        <dbReference type="PROSITE" id="PS50850"/>
    </source>
</evidence>
<dbReference type="CDD" id="cd17370">
    <property type="entry name" value="MFS_MJ1317_like"/>
    <property type="match status" value="1"/>
</dbReference>
<feature type="domain" description="Major facilitator superfamily (MFS) profile" evidence="6">
    <location>
        <begin position="10"/>
        <end position="391"/>
    </location>
</feature>
<evidence type="ECO:0000313" key="7">
    <source>
        <dbReference type="EMBL" id="TLX20700.1"/>
    </source>
</evidence>
<dbReference type="GO" id="GO:0016020">
    <property type="term" value="C:membrane"/>
    <property type="evidence" value="ECO:0007669"/>
    <property type="project" value="UniProtKB-SubCell"/>
</dbReference>
<reference evidence="7 8" key="1">
    <citation type="submission" date="2019-04" db="EMBL/GenBank/DDBJ databases">
        <authorList>
            <person name="Grouzdev D.S."/>
            <person name="Nazina T.N."/>
        </authorList>
    </citation>
    <scope>NUCLEOTIDE SEQUENCE [LARGE SCALE GENOMIC DNA]</scope>
    <source>
        <strain evidence="7 8">SHC 3-19</strain>
    </source>
</reference>
<dbReference type="PANTHER" id="PTHR23518:SF2">
    <property type="entry name" value="MAJOR FACILITATOR SUPERFAMILY TRANSPORTER"/>
    <property type="match status" value="1"/>
</dbReference>
<keyword evidence="8" id="KW-1185">Reference proteome</keyword>
<evidence type="ECO:0000313" key="8">
    <source>
        <dbReference type="Proteomes" id="UP000308508"/>
    </source>
</evidence>
<dbReference type="Gene3D" id="1.20.1250.20">
    <property type="entry name" value="MFS general substrate transporter like domains"/>
    <property type="match status" value="2"/>
</dbReference>
<feature type="transmembrane region" description="Helical" evidence="5">
    <location>
        <begin position="279"/>
        <end position="304"/>
    </location>
</feature>
<sequence length="395" mass="41464">MKVSHLPRGVVALGFVSLFMDTSSEMVHSLLPVFLVSVLGVSAMSVGIIEGIAEATAAIVKVFSGTLSDWLGRRKPLVLLGYGLAALTKPLFPLASGLGMVLAARFVDRIGKGIRGAPRDALVADITPPESRGAAYGLRQSMDTVGAFAGPCIALLLMAASGDDFRLVFWVAVVPAVVSVLFIVWGVQEPETLEVVHRRRSPIHRDELRRLPASYWLVIAFAAALSLARFSEAFLLLRASDLGLTATWVPLVLIVMNVVYAASAWPFGHWSDRGDRHRLLALGIVLLVAADVVLALASSVGWVLAGTVLWGLHMGATQGLLATLVANAAPADLRGTAFGLFNLMTGLALLLASFLAGALWTAAGPAMTFAAGAGFSLLALVGLVVVSRRTRAAAA</sequence>
<feature type="transmembrane region" description="Helical" evidence="5">
    <location>
        <begin position="30"/>
        <end position="59"/>
    </location>
</feature>
<dbReference type="GO" id="GO:0022857">
    <property type="term" value="F:transmembrane transporter activity"/>
    <property type="evidence" value="ECO:0007669"/>
    <property type="project" value="InterPro"/>
</dbReference>
<feature type="transmembrane region" description="Helical" evidence="5">
    <location>
        <begin position="142"/>
        <end position="161"/>
    </location>
</feature>
<feature type="transmembrane region" description="Helical" evidence="5">
    <location>
        <begin position="366"/>
        <end position="386"/>
    </location>
</feature>
<dbReference type="InterPro" id="IPR020846">
    <property type="entry name" value="MFS_dom"/>
</dbReference>
<evidence type="ECO:0000256" key="5">
    <source>
        <dbReference type="SAM" id="Phobius"/>
    </source>
</evidence>
<feature type="transmembrane region" description="Helical" evidence="5">
    <location>
        <begin position="340"/>
        <end position="360"/>
    </location>
</feature>
<comment type="subcellular location">
    <subcellularLocation>
        <location evidence="1">Membrane</location>
        <topology evidence="1">Multi-pass membrane protein</topology>
    </subcellularLocation>
</comment>
<dbReference type="InterPro" id="IPR036259">
    <property type="entry name" value="MFS_trans_sf"/>
</dbReference>
<gene>
    <name evidence="7" type="ORF">E5S66_12855</name>
</gene>
<dbReference type="RefSeq" id="WP_138349880.1">
    <property type="nucleotide sequence ID" value="NZ_SROY01000008.1"/>
</dbReference>
<feature type="transmembrane region" description="Helical" evidence="5">
    <location>
        <begin position="248"/>
        <end position="267"/>
    </location>
</feature>
<feature type="transmembrane region" description="Helical" evidence="5">
    <location>
        <begin position="167"/>
        <end position="187"/>
    </location>
</feature>
<keyword evidence="4 5" id="KW-0472">Membrane</keyword>
<keyword evidence="3 5" id="KW-1133">Transmembrane helix</keyword>
<evidence type="ECO:0000256" key="2">
    <source>
        <dbReference type="ARBA" id="ARBA00022692"/>
    </source>
</evidence>
<organism evidence="7 8">
    <name type="scientific">Thermomonas fusca</name>
    <dbReference type="NCBI Taxonomy" id="215690"/>
    <lineage>
        <taxon>Bacteria</taxon>
        <taxon>Pseudomonadati</taxon>
        <taxon>Pseudomonadota</taxon>
        <taxon>Gammaproteobacteria</taxon>
        <taxon>Lysobacterales</taxon>
        <taxon>Lysobacteraceae</taxon>
        <taxon>Thermomonas</taxon>
    </lineage>
</organism>
<dbReference type="PROSITE" id="PS50850">
    <property type="entry name" value="MFS"/>
    <property type="match status" value="1"/>
</dbReference>
<feature type="transmembrane region" description="Helical" evidence="5">
    <location>
        <begin position="208"/>
        <end position="228"/>
    </location>
</feature>
<dbReference type="SUPFAM" id="SSF103473">
    <property type="entry name" value="MFS general substrate transporter"/>
    <property type="match status" value="1"/>
</dbReference>
<dbReference type="InterPro" id="IPR005829">
    <property type="entry name" value="Sugar_transporter_CS"/>
</dbReference>
<protein>
    <submittedName>
        <fullName evidence="7">MFS transporter</fullName>
    </submittedName>
</protein>
<dbReference type="AlphaFoldDB" id="A0A5R9PDP5"/>
<accession>A0A5R9PDP5</accession>
<dbReference type="PANTHER" id="PTHR23518">
    <property type="entry name" value="C-METHYLTRANSFERASE"/>
    <property type="match status" value="1"/>
</dbReference>
<keyword evidence="2 5" id="KW-0812">Transmembrane</keyword>
<evidence type="ECO:0000256" key="4">
    <source>
        <dbReference type="ARBA" id="ARBA00023136"/>
    </source>
</evidence>
<proteinExistence type="predicted"/>
<evidence type="ECO:0000256" key="3">
    <source>
        <dbReference type="ARBA" id="ARBA00022989"/>
    </source>
</evidence>
<dbReference type="Proteomes" id="UP000308508">
    <property type="component" value="Unassembled WGS sequence"/>
</dbReference>
<dbReference type="InterPro" id="IPR011701">
    <property type="entry name" value="MFS"/>
</dbReference>
<feature type="transmembrane region" description="Helical" evidence="5">
    <location>
        <begin position="310"/>
        <end position="328"/>
    </location>
</feature>
<dbReference type="EMBL" id="SROY01000008">
    <property type="protein sequence ID" value="TLX20700.1"/>
    <property type="molecule type" value="Genomic_DNA"/>
</dbReference>
<dbReference type="PROSITE" id="PS00216">
    <property type="entry name" value="SUGAR_TRANSPORT_1"/>
    <property type="match status" value="1"/>
</dbReference>
<name>A0A5R9PDP5_9GAMM</name>
<comment type="caution">
    <text evidence="7">The sequence shown here is derived from an EMBL/GenBank/DDBJ whole genome shotgun (WGS) entry which is preliminary data.</text>
</comment>
<dbReference type="Pfam" id="PF07690">
    <property type="entry name" value="MFS_1"/>
    <property type="match status" value="1"/>
</dbReference>
<evidence type="ECO:0000256" key="1">
    <source>
        <dbReference type="ARBA" id="ARBA00004141"/>
    </source>
</evidence>